<evidence type="ECO:0000256" key="2">
    <source>
        <dbReference type="ARBA" id="ARBA00004442"/>
    </source>
</evidence>
<dbReference type="RefSeq" id="WP_303739002.1">
    <property type="nucleotide sequence ID" value="NZ_SUTK01000021.1"/>
</dbReference>
<protein>
    <recommendedName>
        <fullName evidence="8">Right handed beta helix domain-containing protein</fullName>
    </recommendedName>
</protein>
<evidence type="ECO:0000256" key="4">
    <source>
        <dbReference type="ARBA" id="ARBA00022525"/>
    </source>
</evidence>
<gene>
    <name evidence="9" type="ORF">E7Z79_05645</name>
</gene>
<proteinExistence type="predicted"/>
<accession>A0A8T3VGX1</accession>
<evidence type="ECO:0000256" key="3">
    <source>
        <dbReference type="ARBA" id="ARBA00004613"/>
    </source>
</evidence>
<comment type="caution">
    <text evidence="9">The sequence shown here is derived from an EMBL/GenBank/DDBJ whole genome shotgun (WGS) entry which is preliminary data.</text>
</comment>
<organism evidence="9 10">
    <name type="scientific">Methanobrevibacter thaueri</name>
    <dbReference type="NCBI Taxonomy" id="190975"/>
    <lineage>
        <taxon>Archaea</taxon>
        <taxon>Methanobacteriati</taxon>
        <taxon>Methanobacteriota</taxon>
        <taxon>Methanomada group</taxon>
        <taxon>Methanobacteria</taxon>
        <taxon>Methanobacteriales</taxon>
        <taxon>Methanobacteriaceae</taxon>
        <taxon>Methanobrevibacter</taxon>
    </lineage>
</organism>
<evidence type="ECO:0000313" key="9">
    <source>
        <dbReference type="EMBL" id="MBE6501908.1"/>
    </source>
</evidence>
<keyword evidence="4" id="KW-0964">Secreted</keyword>
<dbReference type="Proteomes" id="UP000783037">
    <property type="component" value="Unassembled WGS sequence"/>
</dbReference>
<evidence type="ECO:0000256" key="7">
    <source>
        <dbReference type="ARBA" id="ARBA00023237"/>
    </source>
</evidence>
<dbReference type="PANTHER" id="PTHR11319:SF35">
    <property type="entry name" value="OUTER MEMBRANE PROTEIN PMPC-RELATED"/>
    <property type="match status" value="1"/>
</dbReference>
<keyword evidence="5" id="KW-0732">Signal</keyword>
<evidence type="ECO:0000259" key="8">
    <source>
        <dbReference type="Pfam" id="PF13229"/>
    </source>
</evidence>
<dbReference type="Pfam" id="PF13229">
    <property type="entry name" value="Beta_helix"/>
    <property type="match status" value="1"/>
</dbReference>
<dbReference type="NCBIfam" id="TIGR01376">
    <property type="entry name" value="POMP_repeat"/>
    <property type="match status" value="1"/>
</dbReference>
<evidence type="ECO:0000256" key="5">
    <source>
        <dbReference type="ARBA" id="ARBA00022729"/>
    </source>
</evidence>
<feature type="domain" description="Right handed beta helix" evidence="8">
    <location>
        <begin position="1854"/>
        <end position="2017"/>
    </location>
</feature>
<dbReference type="Pfam" id="PF02415">
    <property type="entry name" value="Chlam_PMP"/>
    <property type="match status" value="3"/>
</dbReference>
<dbReference type="InterPro" id="IPR006626">
    <property type="entry name" value="PbH1"/>
</dbReference>
<dbReference type="SMART" id="SM00710">
    <property type="entry name" value="PbH1"/>
    <property type="match status" value="37"/>
</dbReference>
<dbReference type="SUPFAM" id="SSF51126">
    <property type="entry name" value="Pectin lyase-like"/>
    <property type="match status" value="6"/>
</dbReference>
<dbReference type="InterPro" id="IPR003368">
    <property type="entry name" value="POMP_repeat"/>
</dbReference>
<reference evidence="9" key="1">
    <citation type="submission" date="2019-04" db="EMBL/GenBank/DDBJ databases">
        <title>Evolution of Biomass-Degrading Anaerobic Consortia Revealed by Metagenomics.</title>
        <authorList>
            <person name="Peng X."/>
        </authorList>
    </citation>
    <scope>NUCLEOTIDE SEQUENCE</scope>
    <source>
        <strain evidence="9">SIG18</strain>
    </source>
</reference>
<keyword evidence="6" id="KW-0472">Membrane</keyword>
<dbReference type="InterPro" id="IPR012334">
    <property type="entry name" value="Pectin_lyas_fold"/>
</dbReference>
<sequence>MKMNKKIFICALLVLIMMCVVSTASATEPLNENFTATDTGGVIDDDVNETLSISDSEDELGAQGDTITVDCNGGGDYTTISAAAGAATGGETIFIKNGEYTETAKIDIGTKQLSFMGESSDGVIIKSGDNDLFYTTSSGYSSLVFNNLVFKDISMTGARTPFYIGGDGNISITNCVFDNCAARYGALRIYTSGSVVVDQCKFLGTKSSSRSYSSAIDFGGSGTTNYILKNSVIDGSEIDSSNTDYIFGVIYSEKTAGTVILDNVTISNCNLRNSNGLITAKGNLEIRNSKIINNYVYRDLAIAGLVFVSGGKSVTIESSMIKNNTNPNNILSANSASASFDLHYNNIQDNSFQTAFANPNNDIYTLDANYWGSNSLPEGITASTWIVEDNGVYKLNNGEAIDVIIPGLNDGPEPKYPADTIFVAKDGSDDNNGSEDSPVLTIAKGVELANVGSGFLVIKEGVYAESGIQLNNTVPISIVGDGNVVIDGQASTTSIFVMNGGSANFTNIVFTNNKPKYGGAINAGSNVNINILVNNCTFADINSTSRGGAIYAATVKGKLTIKDSKFYNIDSGSWGAITIATSSQRDGLTVDISGSTFENNKANNGAALYLRAANVNIVDSSFINNTAVNAPGAIYLYNATATIYNCIIVNNTAGAKGVAISSTPVTGAVTKLTITNSVIENNNGNGQVLPAIYADQNLIEISYSSIINELSIETRTAAGYDAVYGQGVVIANNNWWGTNDPSTAVTGINITVDSWVIMNVEANVSEVLSGEQVKLTIDFNHVNTTSGEIQELTGGEIPIDSYSVKLTSQNGTFSQDTVEVKKGRTQEVIFTSSDNTALIQAACGDATVDILLAKGVEPYYGIIYVSADGNDNNNGSELYPVSSIAKAIQLASVNGGSGEIIINPGTYTGTNYEVTKDLTVTGVGNVVIDGEGQGRLFNVASAANVNMLSLNNLILTGGDAYYGSIIYSYAKELILENISMINNPTSGNLITNNGKLTINKSKFVNNTCGDIIKSTGNYDITIINSTFENNTVTGSSSDYGIVYISSGRGNFVVEDSRFINNTARQGVLIGSSDTKIDVKGCDFIDNTNTVAYGGAIRASSQLNVVDSIFINNKALKDGGAIYIGFRGEATVTKSVFIDNAVTGNEYYGDAIYNGNKLSVNYCVLLSNGTRYVIYNDGEDNVVNAQYNWWGTNDDPSSLNGAGYYENDWGDDTPCADVDSSNWVVMTVSNNLTDEINVGDKVEFTVDFTHTNSGQELAQSIPEIDVSASALYGQMDAQEAITANNVAKFVYTAVEGGEDSVTITSSNAVNVTPISVKVPVVLEVIYVSMSGDDNNDGSRDAPVATLKHAIEIAERGKIVIMNGDYTITETLIVDKDLDITGMGTVTINGNQLGILENSANLNLTNIVFTNAKLNTGSVIKDNGNTTINGCTFYSCVTTGGSSAGPVNNLKGTMVINNSKFYQNKGARGVVASQQGTKLIINNSEFYDNDCTSITNCYGIIYSTSAETTVENTQFRNNKDKQGGAIWATRSTSATTGSLEVINCTFENNVANVGTGGAIFASGNVDVNVEKSTFINNTAIKSASGVGGNGGAIYSTGNSIVTVTDSIFIDNDGDADAGIYADGATFTISNSVILAKSDDTNFALNKVGSTVTANDNFWGDNAKANTNANVARWVIMNASYTEDDQGVLTITATFDKTNSTSGEIADYAGSIPDGFDVTFTSTSGNLNEAVPVKNAQASVQYTLDKTDSGITVKVANAEVTFPFEVAPEVIYVSPSGDDSNNGERETPVATLAHAVEIAENGQIVLLEGTYKTGYLGIISNDLNITGEGKVIIDADNNNRILYVGEDAKVVLKDLTMVNGYGIEGSGALLGNSNYLTIINCTLANSSAGENNGGAIYNVGHLTIINSTIANNTAKEGGAIFANDALAKGVSIVIENSLIENNTATGNDNFGGGAIFTQQIAALSVTNTSFRNNKAESTSSGGAIFISHSTATLTIKDSEFIANHANGQESTGGGAIYMTGTSNYERQGTLTISNTLFEDNTAGTNGGAVYARATTINIANSVLLNNKDANGLAVYGYKTEQVSPAITLNDNWWGSNDKPSDLVGGNSNYKPTLNRWAILTIENDTPIVQGNTVKLTVSINSWTNGAENGTLANPIKVERPVSIKTTSGIIDGVLENGELSYDYLVPANLKIISATVDNQSETLFVITSETVLTLENITAFQGETVNVNIIVKTTDGADVTGGTVEFYIDGSLVATIPVIGGVASQDIIIAKGIGTYDIKANYSDATGEFSYAEDTATLNVNGVNNVVTPETFSLFFDENGNLKSDLPFDELYFEGTFENMGVITIGKPIKITGRNAQFKDTAFKLDADNVVLNGVSIELTKNFDKTDGAAIYVGGNNVTVSNNNITYNAPENVQSYAIDVDVAKNVKIINNNINYFAKSDGTVKTIAINAFDSDNLVVENNVLNANISSVDLDYSGYPIVGYNSQGVHIEKSNNVSFDKNDITVNYNNAVGYADTIYAVHFENSNNSRVTNNGIELNGHSYAYGLVTNDCENIAISGNDIKSNSDDHYALGLQVGGKSTASVDNNNISAKSNEVVYSVYLDDWQMGGDVNLTNNNIKGESDTVYGVYVEEDKVLISGNTIEAVGNHVYGVVTHQTDAVIDGNDINATGKDVGDIVSPQSGVNENTTGIIVSEGQAEITNNNVVTTGNSTIAAINTNVTIKKNGLTANGTTAEESISSVNSTVVASENTAAKDKDTPITPTTPVVKITGKNNAKVDYGFTYSVRVTQDGKSVGAGKVVTLKIAGKTLKAKTDKNGYAKFTLAVKPKAYTVTVTYNKVSQKYKVTVKNVIKAKNLKVKKSAKKLKVKVTLKTSAKKPIKGKKVVLKIKGKKYKAKTNKKGVATFKVKKNLLKKLKAGKKYKYQVIYGKDTVKKTLKVKK</sequence>
<comment type="subcellular location">
    <subcellularLocation>
        <location evidence="1">Cell envelope</location>
    </subcellularLocation>
    <subcellularLocation>
        <location evidence="2">Cell outer membrane</location>
    </subcellularLocation>
    <subcellularLocation>
        <location evidence="3">Secreted</location>
    </subcellularLocation>
</comment>
<evidence type="ECO:0000256" key="1">
    <source>
        <dbReference type="ARBA" id="ARBA00004196"/>
    </source>
</evidence>
<dbReference type="PANTHER" id="PTHR11319">
    <property type="entry name" value="G PROTEIN-COUPLED RECEPTOR-RELATED"/>
    <property type="match status" value="1"/>
</dbReference>
<dbReference type="GO" id="GO:0005576">
    <property type="term" value="C:extracellular region"/>
    <property type="evidence" value="ECO:0007669"/>
    <property type="project" value="UniProtKB-SubCell"/>
</dbReference>
<evidence type="ECO:0000256" key="6">
    <source>
        <dbReference type="ARBA" id="ARBA00023136"/>
    </source>
</evidence>
<name>A0A8T3VGX1_9EURY</name>
<dbReference type="InterPro" id="IPR011050">
    <property type="entry name" value="Pectin_lyase_fold/virulence"/>
</dbReference>
<evidence type="ECO:0000313" key="10">
    <source>
        <dbReference type="Proteomes" id="UP000783037"/>
    </source>
</evidence>
<keyword evidence="7" id="KW-0998">Cell outer membrane</keyword>
<dbReference type="Gene3D" id="2.160.20.10">
    <property type="entry name" value="Single-stranded right-handed beta-helix, Pectin lyase-like"/>
    <property type="match status" value="6"/>
</dbReference>
<dbReference type="InterPro" id="IPR039448">
    <property type="entry name" value="Beta_helix"/>
</dbReference>
<dbReference type="EMBL" id="SUTK01000021">
    <property type="protein sequence ID" value="MBE6501908.1"/>
    <property type="molecule type" value="Genomic_DNA"/>
</dbReference>